<proteinExistence type="predicted"/>
<sequence>MADRSSRLFELLSKSQALRTIKVQDIANYFGDGHVLWIADLPAAAPAGLPTWQSPAIGAVRRHVLTIPVSLEVDTSYGALSARTDNSATGYAPELQEFVEATRMAAPTELLKAERSGREDNIEPFDRDEPTWVSETQGFQAFLDGRRSSLPRPRLKIIDRCLNEGTQPEAIMHYFGRMDHELDGLGLIIIRSIAHDRSRAATESGEKGNHRE</sequence>
<dbReference type="Proteomes" id="UP000733379">
    <property type="component" value="Unassembled WGS sequence"/>
</dbReference>
<organism evidence="1 2">
    <name type="scientific">Nocardia albiluteola</name>
    <dbReference type="NCBI Taxonomy" id="2842303"/>
    <lineage>
        <taxon>Bacteria</taxon>
        <taxon>Bacillati</taxon>
        <taxon>Actinomycetota</taxon>
        <taxon>Actinomycetes</taxon>
        <taxon>Mycobacteriales</taxon>
        <taxon>Nocardiaceae</taxon>
        <taxon>Nocardia</taxon>
    </lineage>
</organism>
<accession>A0ABS6ASK0</accession>
<gene>
    <name evidence="1" type="ORF">KO481_05650</name>
</gene>
<evidence type="ECO:0000313" key="1">
    <source>
        <dbReference type="EMBL" id="MBU3061008.1"/>
    </source>
</evidence>
<reference evidence="1 2" key="1">
    <citation type="submission" date="2021-06" db="EMBL/GenBank/DDBJ databases">
        <title>Actinomycetes sequencing.</title>
        <authorList>
            <person name="Shan Q."/>
        </authorList>
    </citation>
    <scope>NUCLEOTIDE SEQUENCE [LARGE SCALE GENOMIC DNA]</scope>
    <source>
        <strain evidence="1 2">NEAU-G5</strain>
    </source>
</reference>
<keyword evidence="2" id="KW-1185">Reference proteome</keyword>
<dbReference type="RefSeq" id="WP_215915773.1">
    <property type="nucleotide sequence ID" value="NZ_JAHKNI010000001.1"/>
</dbReference>
<dbReference type="EMBL" id="JAHKNI010000001">
    <property type="protein sequence ID" value="MBU3061008.1"/>
    <property type="molecule type" value="Genomic_DNA"/>
</dbReference>
<evidence type="ECO:0000313" key="2">
    <source>
        <dbReference type="Proteomes" id="UP000733379"/>
    </source>
</evidence>
<protein>
    <submittedName>
        <fullName evidence="1">Uncharacterized protein</fullName>
    </submittedName>
</protein>
<comment type="caution">
    <text evidence="1">The sequence shown here is derived from an EMBL/GenBank/DDBJ whole genome shotgun (WGS) entry which is preliminary data.</text>
</comment>
<name>A0ABS6ASK0_9NOCA</name>